<evidence type="ECO:0000313" key="1">
    <source>
        <dbReference type="EMBL" id="RCN55790.1"/>
    </source>
</evidence>
<evidence type="ECO:0000313" key="2">
    <source>
        <dbReference type="Proteomes" id="UP000253250"/>
    </source>
</evidence>
<accession>A0A1C2FX17</accession>
<dbReference type="STRING" id="163359.A9R16_05850"/>
<comment type="caution">
    <text evidence="1">The sequence shown here is derived from an EMBL/GenBank/DDBJ whole genome shotgun (WGS) entry which is preliminary data.</text>
</comment>
<dbReference type="Proteomes" id="UP000253250">
    <property type="component" value="Unassembled WGS sequence"/>
</dbReference>
<dbReference type="EMBL" id="PSYR01000002">
    <property type="protein sequence ID" value="RCN55790.1"/>
    <property type="molecule type" value="Genomic_DNA"/>
</dbReference>
<protein>
    <submittedName>
        <fullName evidence="1">Uncharacterized protein</fullName>
    </submittedName>
</protein>
<reference evidence="1 2" key="1">
    <citation type="submission" date="2018-02" db="EMBL/GenBank/DDBJ databases">
        <title>Insights into the biology of acidophilic members of the Acidiferrobacteraceae family derived from comparative genomic analyses.</title>
        <authorList>
            <person name="Issotta F."/>
            <person name="Thyssen C."/>
            <person name="Mena C."/>
            <person name="Moya A."/>
            <person name="Bellenberg S."/>
            <person name="Sproer C."/>
            <person name="Covarrubias P.C."/>
            <person name="Sand W."/>
            <person name="Quatrini R."/>
            <person name="Vera M."/>
        </authorList>
    </citation>
    <scope>NUCLEOTIDE SEQUENCE [LARGE SCALE GENOMIC DNA]</scope>
    <source>
        <strain evidence="2">m-1</strain>
    </source>
</reference>
<keyword evidence="2" id="KW-1185">Reference proteome</keyword>
<gene>
    <name evidence="1" type="ORF">C4900_07675</name>
</gene>
<organism evidence="1 2">
    <name type="scientific">Acidiferrobacter thiooxydans</name>
    <dbReference type="NCBI Taxonomy" id="163359"/>
    <lineage>
        <taxon>Bacteria</taxon>
        <taxon>Pseudomonadati</taxon>
        <taxon>Pseudomonadota</taxon>
        <taxon>Gammaproteobacteria</taxon>
        <taxon>Acidiferrobacterales</taxon>
        <taxon>Acidiferrobacteraceae</taxon>
        <taxon>Acidiferrobacter</taxon>
    </lineage>
</organism>
<dbReference type="RefSeq" id="WP_065972372.1">
    <property type="nucleotide sequence ID" value="NZ_CP080624.1"/>
</dbReference>
<sequence>MGANPVPATPLAPRRLVFDLEMSRFGPGVKGRVFSDPSGVNRADSVVIFTIPPTCHTFPLPDQDEAWEMLNFRIGAPCVQGLDRVLVVALPAGQRLATSLRNLGLILGQEVVPAWAAKEVDAVPPVKPGMGIG</sequence>
<name>A0A1C2FX17_9GAMM</name>
<proteinExistence type="predicted"/>
<dbReference type="AlphaFoldDB" id="A0A1C2FX17"/>